<comment type="caution">
    <text evidence="5">The sequence shown here is derived from an EMBL/GenBank/DDBJ whole genome shotgun (WGS) entry which is preliminary data.</text>
</comment>
<dbReference type="EC" id="3.4.21.-" evidence="3"/>
<evidence type="ECO:0000259" key="4">
    <source>
        <dbReference type="Pfam" id="PF00326"/>
    </source>
</evidence>
<dbReference type="InterPro" id="IPR029058">
    <property type="entry name" value="AB_hydrolase_fold"/>
</dbReference>
<organism evidence="5 6">
    <name type="scientific">Cylicocyclus nassatus</name>
    <name type="common">Nematode worm</name>
    <dbReference type="NCBI Taxonomy" id="53992"/>
    <lineage>
        <taxon>Eukaryota</taxon>
        <taxon>Metazoa</taxon>
        <taxon>Ecdysozoa</taxon>
        <taxon>Nematoda</taxon>
        <taxon>Chromadorea</taxon>
        <taxon>Rhabditida</taxon>
        <taxon>Rhabditina</taxon>
        <taxon>Rhabditomorpha</taxon>
        <taxon>Strongyloidea</taxon>
        <taxon>Strongylidae</taxon>
        <taxon>Cylicocyclus</taxon>
    </lineage>
</organism>
<dbReference type="EMBL" id="CATQJL010000223">
    <property type="protein sequence ID" value="CAJ0596891.1"/>
    <property type="molecule type" value="Genomic_DNA"/>
</dbReference>
<dbReference type="GO" id="GO:0004252">
    <property type="term" value="F:serine-type endopeptidase activity"/>
    <property type="evidence" value="ECO:0007669"/>
    <property type="project" value="UniProtKB-UniRule"/>
</dbReference>
<accession>A0AA36GRL4</accession>
<protein>
    <recommendedName>
        <fullName evidence="3">Prolyl endopeptidase</fullName>
        <ecNumber evidence="3">3.4.21.-</ecNumber>
    </recommendedName>
</protein>
<proteinExistence type="inferred from homology"/>
<sequence>MLLALLFIPLVSSADLIPRELLFSDANYSAITLSPDGKVYAFIKPDENNIKNIFVKCTSCKHTRQVTFEKQSDVLGYTWTGVPDIILFTQDRNGDENTMLFKKNISEEAIAEDPQKSTIISNKPGVKAQIFGNNHRSSRILIGLNDQNPSYHNVYIYDLLTDSMTLHLKNDRFPAFVVDNDMNIRLAVQEQPDGSLMYLRRSPTANRLPYTSDPSEWERYLVVKPDDRAVTNPVSFDKSNQYMYWIWGDENIDLGTLVVFKFDEPEVREVLYTATKAEIGSILIHPTDKTVLAVAEVYHRPELFVANGTIMEDLQYLVNLRPHGSLQILSISLDMSTWLVTYLSADKPYEVFLYRTHLKSAEFLFNVRPELGQYKLNKQVGFDFKARDDTVLQAYISLPPDAPLRSAKDVPEADRGYAELGMLPVKPQKMVVLVHGGPKARDDYGFSGTNVWLTNRGYAVLQVNFRGSTGFGKRLTNAGNGEWGRKMHFDILDAVEFAVAKGIANRSQIAIMGGSYGGYETLVALTFTPDVFACGVDIVGPSNLVTLVQAVPPYWRGFYQDLIRMVGADVTTEEGRQSLTARSPLFFADRVTKPLMILQGANDPRVKQQESDQFVDALQKRSIPVTYILYPDEGHGFRKANNRLAQCGFIEQFLHTCLGGEYEPFQLGDYNSTAILKANGSTPQSTPAPPLPIVPALPTLAPQLFYRPIQPRFVPTPLHFLRPTVALPARAPFQPRS</sequence>
<evidence type="ECO:0000256" key="1">
    <source>
        <dbReference type="ARBA" id="ARBA00005228"/>
    </source>
</evidence>
<gene>
    <name evidence="5" type="ORF">CYNAS_LOCUS8874</name>
</gene>
<dbReference type="Gene3D" id="3.40.50.1820">
    <property type="entry name" value="alpha/beta hydrolase"/>
    <property type="match status" value="1"/>
</dbReference>
<dbReference type="SUPFAM" id="SSF82171">
    <property type="entry name" value="DPP6 N-terminal domain-like"/>
    <property type="match status" value="1"/>
</dbReference>
<comment type="similarity">
    <text evidence="1 3">Belongs to the peptidase S9A family.</text>
</comment>
<evidence type="ECO:0000256" key="3">
    <source>
        <dbReference type="RuleBase" id="RU368024"/>
    </source>
</evidence>
<dbReference type="InterPro" id="IPR001375">
    <property type="entry name" value="Peptidase_S9_cat"/>
</dbReference>
<evidence type="ECO:0000256" key="2">
    <source>
        <dbReference type="ARBA" id="ARBA00022801"/>
    </source>
</evidence>
<name>A0AA36GRL4_CYLNA</name>
<keyword evidence="6" id="KW-1185">Reference proteome</keyword>
<dbReference type="PRINTS" id="PR00862">
    <property type="entry name" value="PROLIGOPTASE"/>
</dbReference>
<dbReference type="InterPro" id="IPR002470">
    <property type="entry name" value="Peptidase_S9A"/>
</dbReference>
<dbReference type="PANTHER" id="PTHR42776">
    <property type="entry name" value="SERINE PEPTIDASE S9 FAMILY MEMBER"/>
    <property type="match status" value="1"/>
</dbReference>
<keyword evidence="3" id="KW-0720">Serine protease</keyword>
<dbReference type="GO" id="GO:0006508">
    <property type="term" value="P:proteolysis"/>
    <property type="evidence" value="ECO:0007669"/>
    <property type="project" value="UniProtKB-KW"/>
</dbReference>
<keyword evidence="2 3" id="KW-0378">Hydrolase</keyword>
<evidence type="ECO:0000313" key="5">
    <source>
        <dbReference type="EMBL" id="CAJ0596891.1"/>
    </source>
</evidence>
<dbReference type="PANTHER" id="PTHR42776:SF27">
    <property type="entry name" value="DIPEPTIDYL PEPTIDASE FAMILY MEMBER 6"/>
    <property type="match status" value="1"/>
</dbReference>
<dbReference type="SUPFAM" id="SSF53474">
    <property type="entry name" value="alpha/beta-Hydrolases"/>
    <property type="match status" value="1"/>
</dbReference>
<dbReference type="Pfam" id="PF00326">
    <property type="entry name" value="Peptidase_S9"/>
    <property type="match status" value="1"/>
</dbReference>
<reference evidence="5" key="1">
    <citation type="submission" date="2023-07" db="EMBL/GenBank/DDBJ databases">
        <authorList>
            <consortium name="CYATHOMIX"/>
        </authorList>
    </citation>
    <scope>NUCLEOTIDE SEQUENCE</scope>
    <source>
        <strain evidence="5">N/A</strain>
    </source>
</reference>
<dbReference type="AlphaFoldDB" id="A0AA36GRL4"/>
<keyword evidence="3" id="KW-0645">Protease</keyword>
<dbReference type="Proteomes" id="UP001176961">
    <property type="component" value="Unassembled WGS sequence"/>
</dbReference>
<feature type="domain" description="Peptidase S9 prolyl oligopeptidase catalytic" evidence="4">
    <location>
        <begin position="446"/>
        <end position="660"/>
    </location>
</feature>
<evidence type="ECO:0000313" key="6">
    <source>
        <dbReference type="Proteomes" id="UP001176961"/>
    </source>
</evidence>